<accession>A0A9Q2NNH4</accession>
<proteinExistence type="predicted"/>
<reference evidence="1" key="1">
    <citation type="submission" date="2021-01" db="EMBL/GenBank/DDBJ databases">
        <title>Diatom-associated Roseobacters Show Island Model of Population Structure.</title>
        <authorList>
            <person name="Qu L."/>
            <person name="Feng X."/>
            <person name="Chen Y."/>
            <person name="Li L."/>
            <person name="Wang X."/>
            <person name="Hu Z."/>
            <person name="Wang H."/>
            <person name="Luo H."/>
        </authorList>
    </citation>
    <scope>NUCLEOTIDE SEQUENCE</scope>
    <source>
        <strain evidence="1">SM26-45</strain>
    </source>
</reference>
<dbReference type="EMBL" id="JAFBWN010000064">
    <property type="protein sequence ID" value="MBM2357749.1"/>
    <property type="molecule type" value="Genomic_DNA"/>
</dbReference>
<protein>
    <submittedName>
        <fullName evidence="1">Uncharacterized protein</fullName>
    </submittedName>
</protein>
<name>A0A9Q2NNH4_9RHOB</name>
<organism evidence="1 2">
    <name type="scientific">Pseudosulfitobacter pseudonitzschiae</name>
    <dbReference type="NCBI Taxonomy" id="1402135"/>
    <lineage>
        <taxon>Bacteria</taxon>
        <taxon>Pseudomonadati</taxon>
        <taxon>Pseudomonadota</taxon>
        <taxon>Alphaproteobacteria</taxon>
        <taxon>Rhodobacterales</taxon>
        <taxon>Roseobacteraceae</taxon>
        <taxon>Pseudosulfitobacter</taxon>
    </lineage>
</organism>
<sequence length="139" mass="15046">MFDLSQTEFRLSDFAKTAGDEAPTPILSNDGAPSREVMDYCDKHNLTLDWALLGESPVHRRPKAPKLSDVEVDAIFLHGLLQGLSLLIDETERVSSPASNATTALVEEVIKKSALLSEDLGRLVDVTPGARSVSSEAIQ</sequence>
<dbReference type="AlphaFoldDB" id="A0A9Q2NNH4"/>
<dbReference type="Proteomes" id="UP000809337">
    <property type="component" value="Unassembled WGS sequence"/>
</dbReference>
<dbReference type="RefSeq" id="WP_231036662.1">
    <property type="nucleotide sequence ID" value="NZ_JAJNGX010000062.1"/>
</dbReference>
<evidence type="ECO:0000313" key="2">
    <source>
        <dbReference type="Proteomes" id="UP000809337"/>
    </source>
</evidence>
<comment type="caution">
    <text evidence="1">The sequence shown here is derived from an EMBL/GenBank/DDBJ whole genome shotgun (WGS) entry which is preliminary data.</text>
</comment>
<evidence type="ECO:0000313" key="1">
    <source>
        <dbReference type="EMBL" id="MBM2357749.1"/>
    </source>
</evidence>
<gene>
    <name evidence="1" type="ORF">JQX14_24800</name>
</gene>